<sequence length="129" mass="14397">MSSAPETIRVVIPLAVKRRNGRPRILPPANIEAASEGATPDPRLLRAIARAWDWRRRLDRGEAATLKDVAVAEGVTVPFISRFLRLAYLSPEVLEHLLIHRCPCVLSLDRLAAAALAPWVEQRDTVFDE</sequence>
<name>B6IPU9_RHOCS</name>
<dbReference type="SUPFAM" id="SSF109709">
    <property type="entry name" value="KorB DNA-binding domain-like"/>
    <property type="match status" value="1"/>
</dbReference>
<dbReference type="EMBL" id="CP000613">
    <property type="protein sequence ID" value="ACI97485.1"/>
    <property type="molecule type" value="Genomic_DNA"/>
</dbReference>
<proteinExistence type="predicted"/>
<dbReference type="KEGG" id="rce:RC1_0035"/>
<evidence type="ECO:0008006" key="3">
    <source>
        <dbReference type="Google" id="ProtNLM"/>
    </source>
</evidence>
<dbReference type="HOGENOM" id="CLU_132664_0_0_5"/>
<dbReference type="OrthoDB" id="1550462at2"/>
<dbReference type="Proteomes" id="UP000001591">
    <property type="component" value="Chromosome"/>
</dbReference>
<dbReference type="eggNOG" id="COG1961">
    <property type="taxonomic scope" value="Bacteria"/>
</dbReference>
<evidence type="ECO:0000313" key="2">
    <source>
        <dbReference type="Proteomes" id="UP000001591"/>
    </source>
</evidence>
<dbReference type="RefSeq" id="WP_012565276.1">
    <property type="nucleotide sequence ID" value="NC_011420.2"/>
</dbReference>
<reference evidence="1 2" key="1">
    <citation type="journal article" date="2010" name="BMC Genomics">
        <title>Metabolic flexibility revealed in the genome of the cyst-forming alpha-1 proteobacterium Rhodospirillum centenum.</title>
        <authorList>
            <person name="Lu Y.K."/>
            <person name="Marden J."/>
            <person name="Han M."/>
            <person name="Swingley W.D."/>
            <person name="Mastrian S.D."/>
            <person name="Chowdhury S.R."/>
            <person name="Hao J."/>
            <person name="Helmy T."/>
            <person name="Kim S."/>
            <person name="Kurdoglu A.A."/>
            <person name="Matthies H.J."/>
            <person name="Rollo D."/>
            <person name="Stothard P."/>
            <person name="Blankenship R.E."/>
            <person name="Bauer C.E."/>
            <person name="Touchman J.W."/>
        </authorList>
    </citation>
    <scope>NUCLEOTIDE SEQUENCE [LARGE SCALE GENOMIC DNA]</scope>
    <source>
        <strain evidence="2">ATCC 51521 / SW</strain>
    </source>
</reference>
<organism evidence="1 2">
    <name type="scientific">Rhodospirillum centenum (strain ATCC 51521 / SW)</name>
    <dbReference type="NCBI Taxonomy" id="414684"/>
    <lineage>
        <taxon>Bacteria</taxon>
        <taxon>Pseudomonadati</taxon>
        <taxon>Pseudomonadota</taxon>
        <taxon>Alphaproteobacteria</taxon>
        <taxon>Rhodospirillales</taxon>
        <taxon>Rhodospirillaceae</taxon>
        <taxon>Rhodospirillum</taxon>
    </lineage>
</organism>
<dbReference type="AlphaFoldDB" id="B6IPU9"/>
<gene>
    <name evidence="1" type="ordered locus">RC1_0035</name>
</gene>
<protein>
    <recommendedName>
        <fullName evidence="3">Bacteriophage-related protein</fullName>
    </recommendedName>
</protein>
<evidence type="ECO:0000313" key="1">
    <source>
        <dbReference type="EMBL" id="ACI97485.1"/>
    </source>
</evidence>
<dbReference type="STRING" id="414684.RC1_0035"/>
<accession>B6IPU9</accession>
<keyword evidence="2" id="KW-1185">Reference proteome</keyword>